<feature type="domain" description="ABC3 transporter permease C-terminal" evidence="8">
    <location>
        <begin position="291"/>
        <end position="399"/>
    </location>
</feature>
<keyword evidence="2" id="KW-1003">Cell membrane</keyword>
<evidence type="ECO:0000313" key="11">
    <source>
        <dbReference type="Proteomes" id="UP000805614"/>
    </source>
</evidence>
<feature type="transmembrane region" description="Helical" evidence="7">
    <location>
        <begin position="287"/>
        <end position="312"/>
    </location>
</feature>
<feature type="transmembrane region" description="Helical" evidence="7">
    <location>
        <begin position="375"/>
        <end position="395"/>
    </location>
</feature>
<evidence type="ECO:0000256" key="5">
    <source>
        <dbReference type="ARBA" id="ARBA00023136"/>
    </source>
</evidence>
<proteinExistence type="inferred from homology"/>
<comment type="subcellular location">
    <subcellularLocation>
        <location evidence="1">Cell membrane</location>
        <topology evidence="1">Multi-pass membrane protein</topology>
    </subcellularLocation>
</comment>
<evidence type="ECO:0000313" key="10">
    <source>
        <dbReference type="EMBL" id="MBC6466708.1"/>
    </source>
</evidence>
<evidence type="ECO:0000256" key="6">
    <source>
        <dbReference type="ARBA" id="ARBA00038076"/>
    </source>
</evidence>
<sequence length="410" mass="42127">MTVITRTTGAVPLPEPARLRSGDLLRVGLGGLRGRPLRATLSALGIAIGIAAVAAVLGISTVSRAGLMQQIQSLGTNMLTVAPGQTLRGQTSSLPRDAIAMVRRIPGVTSASGVGMVPGATVRRTDKIPVSETNGIAVQATRLDLLGTLGTGDGPALKTGRFLNEATARYPVVVLGAVAADRLGIRHVGDQVFIAGRWFTVSGILSVLPLAPEIDRSALIGWPYALSLGFDGHPTSIYERSTDSTVTAVGAVLAETVSPEHPEEVAVSRPSEALTAQLAAESAFNGLLLGLGAVALLVGGVGIANIMVISVLERRQEIGLRRALGATRRQIRRQFLAESVTLSVLGGSIGLLLGVGATLGYAVYRSWPLVLPLEAIAAGTAASVIIGALAGLYPARRAALLPPTQALSSP</sequence>
<reference evidence="10 11" key="1">
    <citation type="submission" date="2020-06" db="EMBL/GenBank/DDBJ databases">
        <title>Actinomadura xiongansis sp. nov., isolated from soil of Baiyangdian.</title>
        <authorList>
            <person name="Zhang X."/>
        </authorList>
    </citation>
    <scope>NUCLEOTIDE SEQUENCE [LARGE SCALE GENOMIC DNA]</scope>
    <source>
        <strain evidence="10 11">HBUM206468</strain>
    </source>
</reference>
<comment type="caution">
    <text evidence="10">The sequence shown here is derived from an EMBL/GenBank/DDBJ whole genome shotgun (WGS) entry which is preliminary data.</text>
</comment>
<dbReference type="PANTHER" id="PTHR30572">
    <property type="entry name" value="MEMBRANE COMPONENT OF TRANSPORTER-RELATED"/>
    <property type="match status" value="1"/>
</dbReference>
<dbReference type="PANTHER" id="PTHR30572:SF4">
    <property type="entry name" value="ABC TRANSPORTER PERMEASE YTRF"/>
    <property type="match status" value="1"/>
</dbReference>
<protein>
    <submittedName>
        <fullName evidence="10">ABC transporter permease</fullName>
    </submittedName>
</protein>
<feature type="transmembrane region" description="Helical" evidence="7">
    <location>
        <begin position="41"/>
        <end position="62"/>
    </location>
</feature>
<keyword evidence="5 7" id="KW-0472">Membrane</keyword>
<keyword evidence="4 7" id="KW-1133">Transmembrane helix</keyword>
<keyword evidence="11" id="KW-1185">Reference proteome</keyword>
<evidence type="ECO:0000256" key="7">
    <source>
        <dbReference type="SAM" id="Phobius"/>
    </source>
</evidence>
<evidence type="ECO:0000259" key="9">
    <source>
        <dbReference type="Pfam" id="PF12704"/>
    </source>
</evidence>
<name>A0ABR7LQN7_9ACTN</name>
<feature type="transmembrane region" description="Helical" evidence="7">
    <location>
        <begin position="335"/>
        <end position="363"/>
    </location>
</feature>
<feature type="domain" description="MacB-like periplasmic core" evidence="9">
    <location>
        <begin position="41"/>
        <end position="225"/>
    </location>
</feature>
<evidence type="ECO:0000256" key="4">
    <source>
        <dbReference type="ARBA" id="ARBA00022989"/>
    </source>
</evidence>
<dbReference type="InterPro" id="IPR003838">
    <property type="entry name" value="ABC3_permease_C"/>
</dbReference>
<dbReference type="Pfam" id="PF02687">
    <property type="entry name" value="FtsX"/>
    <property type="match status" value="1"/>
</dbReference>
<comment type="similarity">
    <text evidence="6">Belongs to the ABC-4 integral membrane protein family.</text>
</comment>
<gene>
    <name evidence="10" type="ORF">HKK74_14515</name>
</gene>
<dbReference type="EMBL" id="JABVEC010000009">
    <property type="protein sequence ID" value="MBC6466708.1"/>
    <property type="molecule type" value="Genomic_DNA"/>
</dbReference>
<dbReference type="InterPro" id="IPR050250">
    <property type="entry name" value="Macrolide_Exporter_MacB"/>
</dbReference>
<organism evidence="10 11">
    <name type="scientific">Actinomadura alba</name>
    <dbReference type="NCBI Taxonomy" id="406431"/>
    <lineage>
        <taxon>Bacteria</taxon>
        <taxon>Bacillati</taxon>
        <taxon>Actinomycetota</taxon>
        <taxon>Actinomycetes</taxon>
        <taxon>Streptosporangiales</taxon>
        <taxon>Thermomonosporaceae</taxon>
        <taxon>Actinomadura</taxon>
    </lineage>
</organism>
<evidence type="ECO:0000256" key="3">
    <source>
        <dbReference type="ARBA" id="ARBA00022692"/>
    </source>
</evidence>
<evidence type="ECO:0000256" key="2">
    <source>
        <dbReference type="ARBA" id="ARBA00022475"/>
    </source>
</evidence>
<evidence type="ECO:0000256" key="1">
    <source>
        <dbReference type="ARBA" id="ARBA00004651"/>
    </source>
</evidence>
<evidence type="ECO:0000259" key="8">
    <source>
        <dbReference type="Pfam" id="PF02687"/>
    </source>
</evidence>
<accession>A0ABR7LQN7</accession>
<dbReference type="RefSeq" id="WP_187243718.1">
    <property type="nucleotide sequence ID" value="NZ_BAAAOK010000013.1"/>
</dbReference>
<dbReference type="InterPro" id="IPR025857">
    <property type="entry name" value="MacB_PCD"/>
</dbReference>
<dbReference type="Proteomes" id="UP000805614">
    <property type="component" value="Unassembled WGS sequence"/>
</dbReference>
<keyword evidence="3 7" id="KW-0812">Transmembrane</keyword>
<dbReference type="Pfam" id="PF12704">
    <property type="entry name" value="MacB_PCD"/>
    <property type="match status" value="1"/>
</dbReference>